<protein>
    <submittedName>
        <fullName evidence="1">Uncharacterized protein</fullName>
    </submittedName>
</protein>
<proteinExistence type="predicted"/>
<gene>
    <name evidence="1" type="ORF">NG800_017610</name>
</gene>
<reference evidence="1 2" key="1">
    <citation type="submission" date="2023-11" db="EMBL/GenBank/DDBJ databases">
        <title>First isolation, identification, and characterization of non-pathogenic Epilithonimonas ginsengisoli isolated from diseased farmed rainbow trout (Oncorhynchus mykiss) in Chile.</title>
        <authorList>
            <person name="Miranda C.D."/>
            <person name="Irgang R."/>
            <person name="Concha C."/>
            <person name="Rojas R."/>
            <person name="Avendano R."/>
        </authorList>
    </citation>
    <scope>NUCLEOTIDE SEQUENCE [LARGE SCALE GENOMIC DNA]</scope>
    <source>
        <strain evidence="1 2">FP99</strain>
    </source>
</reference>
<name>A0ABU4JM29_9FLAO</name>
<organism evidence="1 2">
    <name type="scientific">Epilithonimonas ginsengisoli</name>
    <dbReference type="NCBI Taxonomy" id="1245592"/>
    <lineage>
        <taxon>Bacteria</taxon>
        <taxon>Pseudomonadati</taxon>
        <taxon>Bacteroidota</taxon>
        <taxon>Flavobacteriia</taxon>
        <taxon>Flavobacteriales</taxon>
        <taxon>Weeksellaceae</taxon>
        <taxon>Chryseobacterium group</taxon>
        <taxon>Epilithonimonas</taxon>
    </lineage>
</organism>
<sequence>MKYGNVEILLDGKTFEDFDFLKKSVKKTKKVFENKTLSKDNHAFYDEDYVWSSFFNEKGELINLYIPEEKDSAFKIYENLKNKIEITPDFKTLDF</sequence>
<dbReference type="RefSeq" id="WP_318767763.1">
    <property type="nucleotide sequence ID" value="NZ_JAMXLT020000041.1"/>
</dbReference>
<comment type="caution">
    <text evidence="1">The sequence shown here is derived from an EMBL/GenBank/DDBJ whole genome shotgun (WGS) entry which is preliminary data.</text>
</comment>
<accession>A0ABU4JM29</accession>
<evidence type="ECO:0000313" key="1">
    <source>
        <dbReference type="EMBL" id="MDW8550748.1"/>
    </source>
</evidence>
<feature type="non-terminal residue" evidence="1">
    <location>
        <position position="95"/>
    </location>
</feature>
<dbReference type="Proteomes" id="UP001204439">
    <property type="component" value="Unassembled WGS sequence"/>
</dbReference>
<keyword evidence="2" id="KW-1185">Reference proteome</keyword>
<evidence type="ECO:0000313" key="2">
    <source>
        <dbReference type="Proteomes" id="UP001204439"/>
    </source>
</evidence>
<dbReference type="EMBL" id="JAMXLT020000041">
    <property type="protein sequence ID" value="MDW8550748.1"/>
    <property type="molecule type" value="Genomic_DNA"/>
</dbReference>